<sequence length="309" mass="34390">MKVPVCALFLSIIALVNPARADTPRLSIEQVAPGIYVHQGTHELPDRHNRGEIANIGFIVGQRCVAVIDTGGSPEQGYALKTVIESTTAVPICYVINTHVHPDHIYGNIAFKQPSVSFIGHHKLAEAMAMRAPFYQEMAERDLGFRLKSENFVLPDHSVRDTLVLDLGGRTLLLRAHRTAHTDSDLSIYDAQTKTLWLSDLLFMGHLPVIDGSLNGWLATIEQLKTIDAKLAIPGHGPIAADWPEALAPEERYLKNLQSEIRAFIKDGRTMEEAMANVGLSAHDDWQLFDEFHKRNVSTAFAELEWEDD</sequence>
<evidence type="ECO:0000256" key="1">
    <source>
        <dbReference type="ARBA" id="ARBA00005250"/>
    </source>
</evidence>
<evidence type="ECO:0000313" key="5">
    <source>
        <dbReference type="Proteomes" id="UP000266313"/>
    </source>
</evidence>
<dbReference type="Proteomes" id="UP000266313">
    <property type="component" value="Chromosome"/>
</dbReference>
<dbReference type="InterPro" id="IPR050855">
    <property type="entry name" value="NDM-1-like"/>
</dbReference>
<feature type="domain" description="Metallo-beta-lactamase" evidence="3">
    <location>
        <begin position="53"/>
        <end position="236"/>
    </location>
</feature>
<dbReference type="CDD" id="cd16282">
    <property type="entry name" value="metallo-hydrolase-like_MBL-fold"/>
    <property type="match status" value="1"/>
</dbReference>
<evidence type="ECO:0000256" key="2">
    <source>
        <dbReference type="SAM" id="SignalP"/>
    </source>
</evidence>
<proteinExistence type="inferred from homology"/>
<dbReference type="OrthoDB" id="9769598at2"/>
<keyword evidence="5" id="KW-1185">Reference proteome</keyword>
<organism evidence="4 5">
    <name type="scientific">Methylocaldum marinum</name>
    <dbReference type="NCBI Taxonomy" id="1432792"/>
    <lineage>
        <taxon>Bacteria</taxon>
        <taxon>Pseudomonadati</taxon>
        <taxon>Pseudomonadota</taxon>
        <taxon>Gammaproteobacteria</taxon>
        <taxon>Methylococcales</taxon>
        <taxon>Methylococcaceae</taxon>
        <taxon>Methylocaldum</taxon>
    </lineage>
</organism>
<comment type="similarity">
    <text evidence="1">Belongs to the metallo-beta-lactamase superfamily. Class-B beta-lactamase family.</text>
</comment>
<dbReference type="SUPFAM" id="SSF56281">
    <property type="entry name" value="Metallo-hydrolase/oxidoreductase"/>
    <property type="match status" value="1"/>
</dbReference>
<protein>
    <submittedName>
        <fullName evidence="4">Metallo-beta-lactamase</fullName>
    </submittedName>
</protein>
<dbReference type="InterPro" id="IPR030829">
    <property type="entry name" value="SoxH-rel_PQQ_2"/>
</dbReference>
<keyword evidence="2" id="KW-0732">Signal</keyword>
<dbReference type="InterPro" id="IPR001279">
    <property type="entry name" value="Metallo-B-lactamas"/>
</dbReference>
<dbReference type="NCBIfam" id="TIGR04559">
    <property type="entry name" value="SoxH_rel_PQQ_2"/>
    <property type="match status" value="1"/>
</dbReference>
<dbReference type="Gene3D" id="3.60.15.10">
    <property type="entry name" value="Ribonuclease Z/Hydroxyacylglutathione hydrolase-like"/>
    <property type="match status" value="1"/>
</dbReference>
<feature type="signal peptide" evidence="2">
    <location>
        <begin position="1"/>
        <end position="21"/>
    </location>
</feature>
<gene>
    <name evidence="4" type="ORF">sS8_2526</name>
</gene>
<evidence type="ECO:0000313" key="4">
    <source>
        <dbReference type="EMBL" id="BBA34478.1"/>
    </source>
</evidence>
<feature type="chain" id="PRO_5012060843" evidence="2">
    <location>
        <begin position="22"/>
        <end position="309"/>
    </location>
</feature>
<dbReference type="KEGG" id="mmai:sS8_2526"/>
<dbReference type="GO" id="GO:0017001">
    <property type="term" value="P:antibiotic catabolic process"/>
    <property type="evidence" value="ECO:0007669"/>
    <property type="project" value="UniProtKB-ARBA"/>
</dbReference>
<name>A0A250KS61_9GAMM</name>
<dbReference type="PANTHER" id="PTHR42951">
    <property type="entry name" value="METALLO-BETA-LACTAMASE DOMAIN-CONTAINING"/>
    <property type="match status" value="1"/>
</dbReference>
<dbReference type="Pfam" id="PF00753">
    <property type="entry name" value="Lactamase_B"/>
    <property type="match status" value="1"/>
</dbReference>
<accession>A0A250KS61</accession>
<dbReference type="InterPro" id="IPR036866">
    <property type="entry name" value="RibonucZ/Hydroxyglut_hydro"/>
</dbReference>
<dbReference type="PANTHER" id="PTHR42951:SF4">
    <property type="entry name" value="ACYL-COENZYME A THIOESTERASE MBLAC2"/>
    <property type="match status" value="1"/>
</dbReference>
<dbReference type="EMBL" id="AP017928">
    <property type="protein sequence ID" value="BBA34478.1"/>
    <property type="molecule type" value="Genomic_DNA"/>
</dbReference>
<dbReference type="AlphaFoldDB" id="A0A250KS61"/>
<evidence type="ECO:0000259" key="3">
    <source>
        <dbReference type="SMART" id="SM00849"/>
    </source>
</evidence>
<dbReference type="SMART" id="SM00849">
    <property type="entry name" value="Lactamase_B"/>
    <property type="match status" value="1"/>
</dbReference>
<reference evidence="4 5" key="1">
    <citation type="submission" date="2016-12" db="EMBL/GenBank/DDBJ databases">
        <title>Genome sequencing of Methylocaldum marinum.</title>
        <authorList>
            <person name="Takeuchi M."/>
            <person name="Kamagata Y."/>
            <person name="Hiraoka S."/>
            <person name="Oshima K."/>
            <person name="Hattori M."/>
            <person name="Iwasaki W."/>
        </authorList>
    </citation>
    <scope>NUCLEOTIDE SEQUENCE [LARGE SCALE GENOMIC DNA]</scope>
    <source>
        <strain evidence="4 5">S8</strain>
    </source>
</reference>